<organism evidence="2">
    <name type="scientific">uncultured Phycisphaerae bacterium</name>
    <dbReference type="NCBI Taxonomy" id="904963"/>
    <lineage>
        <taxon>Bacteria</taxon>
        <taxon>Pseudomonadati</taxon>
        <taxon>Planctomycetota</taxon>
        <taxon>Phycisphaerae</taxon>
        <taxon>environmental samples</taxon>
    </lineage>
</organism>
<dbReference type="PANTHER" id="PTHR34107">
    <property type="entry name" value="SLL0198 PROTEIN-RELATED"/>
    <property type="match status" value="1"/>
</dbReference>
<dbReference type="InterPro" id="IPR008538">
    <property type="entry name" value="Uma2"/>
</dbReference>
<proteinExistence type="predicted"/>
<name>A0A6J4NFP6_9BACT</name>
<dbReference type="Pfam" id="PF05685">
    <property type="entry name" value="Uma2"/>
    <property type="match status" value="1"/>
</dbReference>
<dbReference type="Gene3D" id="3.90.1570.10">
    <property type="entry name" value="tt1808, chain A"/>
    <property type="match status" value="1"/>
</dbReference>
<accession>A0A6J4NFP6</accession>
<sequence length="226" mass="24164">MTAIAALAPSDPHRFRNAAEWLRSLGGVPLERVIFDPWPGTATEADLLRLVEGDRLCELIDGTLVKKPAGLIASAVAMNLAAGLGYFVKRNNLGVVSGADSTLRMAATGRIRLPDLCFFARARLPNGVLPPVPVPTLAPDLAVEVLSEGNTTAEFDQKLREYFQSGTRLAWVIDPVPRTVAVYHAPGEPVRVLNENDVLDGEQVVPGFTMPVGDLFSNIPSARSGG</sequence>
<dbReference type="InterPro" id="IPR012296">
    <property type="entry name" value="Nuclease_put_TT1808"/>
</dbReference>
<dbReference type="CDD" id="cd06260">
    <property type="entry name" value="DUF820-like"/>
    <property type="match status" value="1"/>
</dbReference>
<dbReference type="PANTHER" id="PTHR34107:SF1">
    <property type="entry name" value="SLL0198 PROTEIN"/>
    <property type="match status" value="1"/>
</dbReference>
<dbReference type="InterPro" id="IPR011335">
    <property type="entry name" value="Restrct_endonuc-II-like"/>
</dbReference>
<evidence type="ECO:0000313" key="2">
    <source>
        <dbReference type="EMBL" id="CAA9383270.1"/>
    </source>
</evidence>
<dbReference type="SUPFAM" id="SSF52980">
    <property type="entry name" value="Restriction endonuclease-like"/>
    <property type="match status" value="1"/>
</dbReference>
<reference evidence="2" key="1">
    <citation type="submission" date="2020-02" db="EMBL/GenBank/DDBJ databases">
        <authorList>
            <person name="Meier V. D."/>
        </authorList>
    </citation>
    <scope>NUCLEOTIDE SEQUENCE</scope>
    <source>
        <strain evidence="2">AVDCRST_MAG64</strain>
    </source>
</reference>
<dbReference type="EMBL" id="CADCUQ010000193">
    <property type="protein sequence ID" value="CAA9383270.1"/>
    <property type="molecule type" value="Genomic_DNA"/>
</dbReference>
<evidence type="ECO:0000259" key="1">
    <source>
        <dbReference type="Pfam" id="PF05685"/>
    </source>
</evidence>
<feature type="domain" description="Putative restriction endonuclease" evidence="1">
    <location>
        <begin position="47"/>
        <end position="212"/>
    </location>
</feature>
<gene>
    <name evidence="2" type="ORF">AVDCRST_MAG64-804</name>
</gene>
<protein>
    <recommendedName>
        <fullName evidence="1">Putative restriction endonuclease domain-containing protein</fullName>
    </recommendedName>
</protein>
<dbReference type="AlphaFoldDB" id="A0A6J4NFP6"/>